<dbReference type="Proteomes" id="UP000013776">
    <property type="component" value="Unassembled WGS sequence"/>
</dbReference>
<dbReference type="AlphaFoldDB" id="R4XD04"/>
<proteinExistence type="predicted"/>
<dbReference type="EMBL" id="CAHR02000174">
    <property type="protein sequence ID" value="CCG83756.1"/>
    <property type="molecule type" value="Genomic_DNA"/>
</dbReference>
<evidence type="ECO:0000313" key="2">
    <source>
        <dbReference type="Proteomes" id="UP000013776"/>
    </source>
</evidence>
<accession>R4XD04</accession>
<name>R4XD04_TAPDE</name>
<protein>
    <submittedName>
        <fullName evidence="1">Uncharacterized protein</fullName>
    </submittedName>
</protein>
<comment type="caution">
    <text evidence="1">The sequence shown here is derived from an EMBL/GenBank/DDBJ whole genome shotgun (WGS) entry which is preliminary data.</text>
</comment>
<gene>
    <name evidence="1" type="ORF">TAPDE_004075</name>
</gene>
<sequence>MNLLETDETIVDTIVSTVQAVKRTNLVTSTAELKGTIVLHGVEKPPINSATDGRVVSDVQTGTCKVAKVTIVDVTTGPSTGQTALSMFPQTLCTPRPASQYETPF</sequence>
<dbReference type="VEuPathDB" id="FungiDB:TAPDE_004075"/>
<evidence type="ECO:0000313" key="1">
    <source>
        <dbReference type="EMBL" id="CCG83756.1"/>
    </source>
</evidence>
<keyword evidence="2" id="KW-1185">Reference proteome</keyword>
<reference evidence="1 2" key="1">
    <citation type="journal article" date="2013" name="MBio">
        <title>Genome sequencing of the plant pathogen Taphrina deformans, the causal agent of peach leaf curl.</title>
        <authorList>
            <person name="Cisse O.H."/>
            <person name="Almeida J.M.G.C.F."/>
            <person name="Fonseca A."/>
            <person name="Kumar A.A."/>
            <person name="Salojaervi J."/>
            <person name="Overmyer K."/>
            <person name="Hauser P.M."/>
            <person name="Pagni M."/>
        </authorList>
    </citation>
    <scope>NUCLEOTIDE SEQUENCE [LARGE SCALE GENOMIC DNA]</scope>
    <source>
        <strain evidence="2">PYCC 5710 / ATCC 11124 / CBS 356.35 / IMI 108563 / JCM 9778 / NBRC 8474</strain>
    </source>
</reference>
<organism evidence="1 2">
    <name type="scientific">Taphrina deformans (strain PYCC 5710 / ATCC 11124 / CBS 356.35 / IMI 108563 / JCM 9778 / NBRC 8474)</name>
    <name type="common">Peach leaf curl fungus</name>
    <name type="synonym">Lalaria deformans</name>
    <dbReference type="NCBI Taxonomy" id="1097556"/>
    <lineage>
        <taxon>Eukaryota</taxon>
        <taxon>Fungi</taxon>
        <taxon>Dikarya</taxon>
        <taxon>Ascomycota</taxon>
        <taxon>Taphrinomycotina</taxon>
        <taxon>Taphrinomycetes</taxon>
        <taxon>Taphrinales</taxon>
        <taxon>Taphrinaceae</taxon>
        <taxon>Taphrina</taxon>
    </lineage>
</organism>